<dbReference type="RefSeq" id="WP_326926411.1">
    <property type="nucleotide sequence ID" value="NZ_CP123443.1"/>
</dbReference>
<dbReference type="Proteomes" id="UP001228690">
    <property type="component" value="Chromosome"/>
</dbReference>
<evidence type="ECO:0000256" key="7">
    <source>
        <dbReference type="ARBA" id="ARBA00022857"/>
    </source>
</evidence>
<keyword evidence="7" id="KW-0521">NADP</keyword>
<evidence type="ECO:0000256" key="1">
    <source>
        <dbReference type="ARBA" id="ARBA00003943"/>
    </source>
</evidence>
<keyword evidence="11 13" id="KW-0472">Membrane</keyword>
<organism evidence="15 16">
    <name type="scientific">Candidatus Haliotispira prima</name>
    <dbReference type="NCBI Taxonomy" id="3034016"/>
    <lineage>
        <taxon>Bacteria</taxon>
        <taxon>Pseudomonadati</taxon>
        <taxon>Spirochaetota</taxon>
        <taxon>Spirochaetia</taxon>
        <taxon>Spirochaetales</taxon>
        <taxon>Spirochaetaceae</taxon>
        <taxon>Candidatus Haliotispira</taxon>
    </lineage>
</organism>
<evidence type="ECO:0000256" key="13">
    <source>
        <dbReference type="SAM" id="Phobius"/>
    </source>
</evidence>
<feature type="transmembrane region" description="Helical" evidence="13">
    <location>
        <begin position="12"/>
        <end position="31"/>
    </location>
</feature>
<evidence type="ECO:0000256" key="12">
    <source>
        <dbReference type="ARBA" id="ARBA00048202"/>
    </source>
</evidence>
<dbReference type="EMBL" id="CP123443">
    <property type="protein sequence ID" value="WGK68240.1"/>
    <property type="molecule type" value="Genomic_DNA"/>
</dbReference>
<evidence type="ECO:0000259" key="14">
    <source>
        <dbReference type="Pfam" id="PF12769"/>
    </source>
</evidence>
<dbReference type="Pfam" id="PF12769">
    <property type="entry name" value="PNTB_4TM"/>
    <property type="match status" value="1"/>
</dbReference>
<feature type="transmembrane region" description="Helical" evidence="13">
    <location>
        <begin position="43"/>
        <end position="62"/>
    </location>
</feature>
<name>A0ABY8ME24_9SPIO</name>
<evidence type="ECO:0000313" key="15">
    <source>
        <dbReference type="EMBL" id="WGK68240.1"/>
    </source>
</evidence>
<keyword evidence="6 13" id="KW-0812">Transmembrane</keyword>
<dbReference type="EC" id="7.1.1.1" evidence="3"/>
<proteinExistence type="predicted"/>
<keyword evidence="16" id="KW-1185">Reference proteome</keyword>
<dbReference type="PANTHER" id="PTHR10160">
    <property type="entry name" value="NAD(P) TRANSHYDROGENASE"/>
    <property type="match status" value="1"/>
</dbReference>
<reference evidence="15 16" key="1">
    <citation type="submission" date="2023-04" db="EMBL/GenBank/DDBJ databases">
        <title>Spirochaete genome identified in red abalone sample constitutes a novel genus.</title>
        <authorList>
            <person name="Sharma S.P."/>
            <person name="Purcell C.M."/>
            <person name="Hyde J.R."/>
            <person name="Severin A.J."/>
        </authorList>
    </citation>
    <scope>NUCLEOTIDE SEQUENCE [LARGE SCALE GENOMIC DNA]</scope>
    <source>
        <strain evidence="15 16">SP-2023</strain>
    </source>
</reference>
<evidence type="ECO:0000256" key="9">
    <source>
        <dbReference type="ARBA" id="ARBA00022989"/>
    </source>
</evidence>
<feature type="domain" description="NAD(P) transhydrogenase alpha subunit C-terminal" evidence="14">
    <location>
        <begin position="14"/>
        <end position="99"/>
    </location>
</feature>
<comment type="subcellular location">
    <subcellularLocation>
        <location evidence="2">Cell inner membrane</location>
        <topology evidence="2">Multi-pass membrane protein</topology>
    </subcellularLocation>
</comment>
<evidence type="ECO:0000256" key="11">
    <source>
        <dbReference type="ARBA" id="ARBA00023136"/>
    </source>
</evidence>
<feature type="transmembrane region" description="Helical" evidence="13">
    <location>
        <begin position="68"/>
        <end position="89"/>
    </location>
</feature>
<evidence type="ECO:0000256" key="4">
    <source>
        <dbReference type="ARBA" id="ARBA00022475"/>
    </source>
</evidence>
<evidence type="ECO:0000256" key="10">
    <source>
        <dbReference type="ARBA" id="ARBA00023027"/>
    </source>
</evidence>
<keyword evidence="9 13" id="KW-1133">Transmembrane helix</keyword>
<evidence type="ECO:0000256" key="3">
    <source>
        <dbReference type="ARBA" id="ARBA00012943"/>
    </source>
</evidence>
<accession>A0ABY8ME24</accession>
<evidence type="ECO:0000313" key="16">
    <source>
        <dbReference type="Proteomes" id="UP001228690"/>
    </source>
</evidence>
<keyword evidence="10" id="KW-0520">NAD</keyword>
<evidence type="ECO:0000256" key="2">
    <source>
        <dbReference type="ARBA" id="ARBA00004429"/>
    </source>
</evidence>
<sequence length="105" mass="11181">MAIIEFIGNNMTSITLLIFASLLGMEVINNVPTLLHTPLMSGANAISGVTVVGGIYLVRIAAADDYVSIFLGVIAIFFGMINVVGGFAVTNRMLDKFKKSKKDGK</sequence>
<evidence type="ECO:0000256" key="8">
    <source>
        <dbReference type="ARBA" id="ARBA00022967"/>
    </source>
</evidence>
<comment type="function">
    <text evidence="1">The transhydrogenation between NADH and NADP is coupled to respiration and ATP hydrolysis and functions as a proton pump across the membrane.</text>
</comment>
<dbReference type="InterPro" id="IPR024605">
    <property type="entry name" value="NADP_transhyd_a_C"/>
</dbReference>
<gene>
    <name evidence="15" type="ORF">P0082_07055</name>
</gene>
<protein>
    <recommendedName>
        <fullName evidence="3">proton-translocating NAD(P)(+) transhydrogenase</fullName>
        <ecNumber evidence="3">7.1.1.1</ecNumber>
    </recommendedName>
</protein>
<keyword evidence="5" id="KW-0997">Cell inner membrane</keyword>
<dbReference type="PANTHER" id="PTHR10160:SF19">
    <property type="entry name" value="PROTON-TRANSLOCATING NAD(P)(+) TRANSHYDROGENASE"/>
    <property type="match status" value="1"/>
</dbReference>
<keyword evidence="4" id="KW-1003">Cell membrane</keyword>
<keyword evidence="8" id="KW-1278">Translocase</keyword>
<comment type="catalytic activity">
    <reaction evidence="12">
        <text>NAD(+) + NADPH + H(+)(in) = NADH + NADP(+) + H(+)(out)</text>
        <dbReference type="Rhea" id="RHEA:47992"/>
        <dbReference type="ChEBI" id="CHEBI:15378"/>
        <dbReference type="ChEBI" id="CHEBI:57540"/>
        <dbReference type="ChEBI" id="CHEBI:57783"/>
        <dbReference type="ChEBI" id="CHEBI:57945"/>
        <dbReference type="ChEBI" id="CHEBI:58349"/>
        <dbReference type="EC" id="7.1.1.1"/>
    </reaction>
</comment>
<evidence type="ECO:0000256" key="6">
    <source>
        <dbReference type="ARBA" id="ARBA00022692"/>
    </source>
</evidence>
<evidence type="ECO:0000256" key="5">
    <source>
        <dbReference type="ARBA" id="ARBA00022519"/>
    </source>
</evidence>